<dbReference type="GO" id="GO:0004842">
    <property type="term" value="F:ubiquitin-protein transferase activity"/>
    <property type="evidence" value="ECO:0007669"/>
    <property type="project" value="InterPro"/>
</dbReference>
<organism evidence="2">
    <name type="scientific">Physcomitrium patens</name>
    <name type="common">Spreading-leaved earth moss</name>
    <name type="synonym">Physcomitrella patens</name>
    <dbReference type="NCBI Taxonomy" id="3218"/>
    <lineage>
        <taxon>Eukaryota</taxon>
        <taxon>Viridiplantae</taxon>
        <taxon>Streptophyta</taxon>
        <taxon>Embryophyta</taxon>
        <taxon>Bryophyta</taxon>
        <taxon>Bryophytina</taxon>
        <taxon>Bryopsida</taxon>
        <taxon>Funariidae</taxon>
        <taxon>Funariales</taxon>
        <taxon>Funariaceae</taxon>
        <taxon>Physcomitrium</taxon>
    </lineage>
</organism>
<dbReference type="Proteomes" id="UP000006727">
    <property type="component" value="Chromosome 12"/>
</dbReference>
<gene>
    <name evidence="3" type="primary">LOC112289534</name>
    <name evidence="2" type="ORF">PHYPA_016218</name>
</gene>
<feature type="domain" description="CTLH" evidence="1">
    <location>
        <begin position="172"/>
        <end position="214"/>
    </location>
</feature>
<dbReference type="PROSITE" id="PS50897">
    <property type="entry name" value="CTLH"/>
    <property type="match status" value="1"/>
</dbReference>
<dbReference type="Gramene" id="Pp3c12_13380V3.6">
    <property type="protein sequence ID" value="Pp3c12_13380V3.6"/>
    <property type="gene ID" value="Pp3c12_13380"/>
</dbReference>
<dbReference type="EMBL" id="ABEU02000012">
    <property type="protein sequence ID" value="PNR43835.1"/>
    <property type="molecule type" value="Genomic_DNA"/>
</dbReference>
<dbReference type="InterPro" id="IPR045098">
    <property type="entry name" value="Fyv10_fam"/>
</dbReference>
<dbReference type="EnsemblPlants" id="Pp3c12_13380V3.5">
    <property type="protein sequence ID" value="Pp3c12_13380V3.5"/>
    <property type="gene ID" value="Pp3c12_13380"/>
</dbReference>
<dbReference type="Gramene" id="Pp3c12_13380V3.5">
    <property type="protein sequence ID" value="Pp3c12_13380V3.5"/>
    <property type="gene ID" value="Pp3c12_13380"/>
</dbReference>
<dbReference type="STRING" id="3218.A0A2K1JQL6"/>
<dbReference type="EnsemblPlants" id="Pp3c12_13380V3.4">
    <property type="protein sequence ID" value="Pp3c12_13380V3.4"/>
    <property type="gene ID" value="Pp3c12_13380"/>
</dbReference>
<dbReference type="PANTHER" id="PTHR12170">
    <property type="entry name" value="MACROPHAGE ERYTHROBLAST ATTACHER-RELATED"/>
    <property type="match status" value="1"/>
</dbReference>
<dbReference type="EnsemblPlants" id="Pp3c12_13380V3.1">
    <property type="protein sequence ID" value="Pp3c12_13380V3.1"/>
    <property type="gene ID" value="Pp3c12_13380"/>
</dbReference>
<dbReference type="OrthoDB" id="1933281at2759"/>
<dbReference type="RefSeq" id="XP_024390560.1">
    <property type="nucleotide sequence ID" value="XM_024534792.2"/>
</dbReference>
<sequence length="410" mass="47362">MDLTPIRHAIDQVVFLRNSYFLKLRQGVIERALEEANAAAGWLAMLNEDDFSEFGKELFQNLGRKLTEVGLTSQYVEEIHKTSRRRIDIPLKRWNESLNNVFARDIMKAYVNVEFDSNLINQLICDHFYRAEDLGFCDVFVMEAQIELGVAAALHAPVSDMWQYLKQLREMNVDPALDWCDANRLKLDARASSLEFELRELKFHHLHKTKGLNVAVEYGKSFVSSYIAEHDYVKSKFPNYGNQHIQRTNVNRMMASLLWNKRGGNSPYKTYFDMHQQLQSTCEKFKREYLLNHRFQSALHAVVSAGSMALLVLLGISSKEWELDDAYNFHSIYVCCVHLDQSTVESPPVLQQSCGHTMCLDCFQRMPKNSLYVPRVNTELGVNIRITLCTLICPFCRSLTGVVECKKIYM</sequence>
<dbReference type="InterPro" id="IPR006595">
    <property type="entry name" value="CTLH_C"/>
</dbReference>
<reference evidence="2 4" key="1">
    <citation type="journal article" date="2008" name="Science">
        <title>The Physcomitrella genome reveals evolutionary insights into the conquest of land by plants.</title>
        <authorList>
            <person name="Rensing S."/>
            <person name="Lang D."/>
            <person name="Zimmer A."/>
            <person name="Terry A."/>
            <person name="Salamov A."/>
            <person name="Shapiro H."/>
            <person name="Nishiyama T."/>
            <person name="Perroud P.-F."/>
            <person name="Lindquist E."/>
            <person name="Kamisugi Y."/>
            <person name="Tanahashi T."/>
            <person name="Sakakibara K."/>
            <person name="Fujita T."/>
            <person name="Oishi K."/>
            <person name="Shin-I T."/>
            <person name="Kuroki Y."/>
            <person name="Toyoda A."/>
            <person name="Suzuki Y."/>
            <person name="Hashimoto A."/>
            <person name="Yamaguchi K."/>
            <person name="Sugano A."/>
            <person name="Kohara Y."/>
            <person name="Fujiyama A."/>
            <person name="Anterola A."/>
            <person name="Aoki S."/>
            <person name="Ashton N."/>
            <person name="Barbazuk W.B."/>
            <person name="Barker E."/>
            <person name="Bennetzen J."/>
            <person name="Bezanilla M."/>
            <person name="Blankenship R."/>
            <person name="Cho S.H."/>
            <person name="Dutcher S."/>
            <person name="Estelle M."/>
            <person name="Fawcett J.A."/>
            <person name="Gundlach H."/>
            <person name="Hanada K."/>
            <person name="Heyl A."/>
            <person name="Hicks K.A."/>
            <person name="Hugh J."/>
            <person name="Lohr M."/>
            <person name="Mayer K."/>
            <person name="Melkozernov A."/>
            <person name="Murata T."/>
            <person name="Nelson D."/>
            <person name="Pils B."/>
            <person name="Prigge M."/>
            <person name="Reiss B."/>
            <person name="Renner T."/>
            <person name="Rombauts S."/>
            <person name="Rushton P."/>
            <person name="Sanderfoot A."/>
            <person name="Schween G."/>
            <person name="Shiu S.-H."/>
            <person name="Stueber K."/>
            <person name="Theodoulou F.L."/>
            <person name="Tu H."/>
            <person name="Van de Peer Y."/>
            <person name="Verrier P.J."/>
            <person name="Waters E."/>
            <person name="Wood A."/>
            <person name="Yang L."/>
            <person name="Cove D."/>
            <person name="Cuming A."/>
            <person name="Hasebe M."/>
            <person name="Lucas S."/>
            <person name="Mishler D.B."/>
            <person name="Reski R."/>
            <person name="Grigoriev I."/>
            <person name="Quatrano R.S."/>
            <person name="Boore J.L."/>
        </authorList>
    </citation>
    <scope>NUCLEOTIDE SEQUENCE [LARGE SCALE GENOMIC DNA]</scope>
    <source>
        <strain evidence="3 4">cv. Gransden 2004</strain>
    </source>
</reference>
<dbReference type="PANTHER" id="PTHR12170:SF3">
    <property type="entry name" value="GH10162P"/>
    <property type="match status" value="1"/>
</dbReference>
<dbReference type="Gramene" id="Pp3c12_13380V3.4">
    <property type="protein sequence ID" value="Pp3c12_13380V3.4"/>
    <property type="gene ID" value="Pp3c12_13380"/>
</dbReference>
<evidence type="ECO:0000313" key="4">
    <source>
        <dbReference type="Proteomes" id="UP000006727"/>
    </source>
</evidence>
<evidence type="ECO:0000259" key="1">
    <source>
        <dbReference type="PROSITE" id="PS50897"/>
    </source>
</evidence>
<dbReference type="PaxDb" id="3218-PP1S469_15V6.1"/>
<dbReference type="Gramene" id="Pp3c12_13380V3.1">
    <property type="protein sequence ID" value="Pp3c12_13380V3.1"/>
    <property type="gene ID" value="Pp3c12_13380"/>
</dbReference>
<reference evidence="3" key="3">
    <citation type="submission" date="2020-12" db="UniProtKB">
        <authorList>
            <consortium name="EnsemblPlants"/>
        </authorList>
    </citation>
    <scope>IDENTIFICATION</scope>
</reference>
<evidence type="ECO:0000313" key="3">
    <source>
        <dbReference type="EnsemblPlants" id="Pp3c12_13380V3.1"/>
    </source>
</evidence>
<dbReference type="InterPro" id="IPR013144">
    <property type="entry name" value="CRA_dom"/>
</dbReference>
<evidence type="ECO:0000313" key="2">
    <source>
        <dbReference type="EMBL" id="PNR43835.1"/>
    </source>
</evidence>
<dbReference type="EnsemblPlants" id="Pp3c12_13380V3.6">
    <property type="protein sequence ID" value="Pp3c12_13380V3.6"/>
    <property type="gene ID" value="Pp3c12_13380"/>
</dbReference>
<dbReference type="InterPro" id="IPR024964">
    <property type="entry name" value="CTLH/CRA"/>
</dbReference>
<dbReference type="AlphaFoldDB" id="A0A2K1JQL6"/>
<dbReference type="GO" id="GO:0043161">
    <property type="term" value="P:proteasome-mediated ubiquitin-dependent protein catabolic process"/>
    <property type="evidence" value="ECO:0007669"/>
    <property type="project" value="InterPro"/>
</dbReference>
<accession>A0A2K1JQL6</accession>
<reference evidence="2 4" key="2">
    <citation type="journal article" date="2018" name="Plant J.">
        <title>The Physcomitrella patens chromosome-scale assembly reveals moss genome structure and evolution.</title>
        <authorList>
            <person name="Lang D."/>
            <person name="Ullrich K.K."/>
            <person name="Murat F."/>
            <person name="Fuchs J."/>
            <person name="Jenkins J."/>
            <person name="Haas F.B."/>
            <person name="Piednoel M."/>
            <person name="Gundlach H."/>
            <person name="Van Bel M."/>
            <person name="Meyberg R."/>
            <person name="Vives C."/>
            <person name="Morata J."/>
            <person name="Symeonidi A."/>
            <person name="Hiss M."/>
            <person name="Muchero W."/>
            <person name="Kamisugi Y."/>
            <person name="Saleh O."/>
            <person name="Blanc G."/>
            <person name="Decker E.L."/>
            <person name="van Gessel N."/>
            <person name="Grimwood J."/>
            <person name="Hayes R.D."/>
            <person name="Graham S.W."/>
            <person name="Gunter L.E."/>
            <person name="McDaniel S.F."/>
            <person name="Hoernstein S.N.W."/>
            <person name="Larsson A."/>
            <person name="Li F.W."/>
            <person name="Perroud P.F."/>
            <person name="Phillips J."/>
            <person name="Ranjan P."/>
            <person name="Rokshar D.S."/>
            <person name="Rothfels C.J."/>
            <person name="Schneider L."/>
            <person name="Shu S."/>
            <person name="Stevenson D.W."/>
            <person name="Thummler F."/>
            <person name="Tillich M."/>
            <person name="Villarreal Aguilar J.C."/>
            <person name="Widiez T."/>
            <person name="Wong G.K."/>
            <person name="Wymore A."/>
            <person name="Zhang Y."/>
            <person name="Zimmer A.D."/>
            <person name="Quatrano R.S."/>
            <person name="Mayer K.F.X."/>
            <person name="Goodstein D."/>
            <person name="Casacuberta J.M."/>
            <person name="Vandepoele K."/>
            <person name="Reski R."/>
            <person name="Cuming A.C."/>
            <person name="Tuskan G.A."/>
            <person name="Maumus F."/>
            <person name="Salse J."/>
            <person name="Schmutz J."/>
            <person name="Rensing S.A."/>
        </authorList>
    </citation>
    <scope>NUCLEOTIDE SEQUENCE [LARGE SCALE GENOMIC DNA]</scope>
    <source>
        <strain evidence="3 4">cv. Gransden 2004</strain>
    </source>
</reference>
<protein>
    <recommendedName>
        <fullName evidence="1">CTLH domain-containing protein</fullName>
    </recommendedName>
</protein>
<keyword evidence="4" id="KW-1185">Reference proteome</keyword>
<proteinExistence type="predicted"/>
<name>A0A2K1JQL6_PHYPA</name>
<dbReference type="SMART" id="SM00757">
    <property type="entry name" value="CRA"/>
    <property type="match status" value="1"/>
</dbReference>
<dbReference type="Pfam" id="PF10607">
    <property type="entry name" value="CTLH"/>
    <property type="match status" value="1"/>
</dbReference>
<dbReference type="GeneID" id="112289534"/>